<comment type="caution">
    <text evidence="1">The sequence shown here is derived from an EMBL/GenBank/DDBJ whole genome shotgun (WGS) entry which is preliminary data.</text>
</comment>
<protein>
    <submittedName>
        <fullName evidence="1">Uncharacterized protein</fullName>
    </submittedName>
</protein>
<dbReference type="EMBL" id="QGQD01000106">
    <property type="protein sequence ID" value="TLC98005.1"/>
    <property type="molecule type" value="Genomic_DNA"/>
</dbReference>
<proteinExistence type="predicted"/>
<accession>A0A4U8Q8B3</accession>
<reference evidence="1 2" key="1">
    <citation type="journal article" date="2019" name="Anaerobe">
        <title>Detection of Robinsoniella peoriensis in multiple bone samples of a trauma patient.</title>
        <authorList>
            <person name="Schrottner P."/>
            <person name="Hartwich K."/>
            <person name="Bunk B."/>
            <person name="Schober I."/>
            <person name="Helbig S."/>
            <person name="Rudolph W.W."/>
            <person name="Gunzer F."/>
        </authorList>
    </citation>
    <scope>NUCLEOTIDE SEQUENCE [LARGE SCALE GENOMIC DNA]</scope>
    <source>
        <strain evidence="1 2">DSM 106044</strain>
    </source>
</reference>
<dbReference type="AlphaFoldDB" id="A0A4U8Q8B3"/>
<name>A0A4U8Q8B3_9FIRM</name>
<gene>
    <name evidence="1" type="ORF">DSM106044_05169</name>
</gene>
<organism evidence="1 2">
    <name type="scientific">Robinsoniella peoriensis</name>
    <dbReference type="NCBI Taxonomy" id="180332"/>
    <lineage>
        <taxon>Bacteria</taxon>
        <taxon>Bacillati</taxon>
        <taxon>Bacillota</taxon>
        <taxon>Clostridia</taxon>
        <taxon>Lachnospirales</taxon>
        <taxon>Lachnospiraceae</taxon>
        <taxon>Robinsoniella</taxon>
    </lineage>
</organism>
<evidence type="ECO:0000313" key="1">
    <source>
        <dbReference type="EMBL" id="TLC98005.1"/>
    </source>
</evidence>
<dbReference type="Proteomes" id="UP000306509">
    <property type="component" value="Unassembled WGS sequence"/>
</dbReference>
<keyword evidence="2" id="KW-1185">Reference proteome</keyword>
<dbReference type="RefSeq" id="WP_138004025.1">
    <property type="nucleotide sequence ID" value="NZ_QGQD01000106.1"/>
</dbReference>
<evidence type="ECO:0000313" key="2">
    <source>
        <dbReference type="Proteomes" id="UP000306509"/>
    </source>
</evidence>
<sequence precursor="true">MNTTFKKILSVILTLAILLTGTLSYTIVDAAESDSIQFKSSIKKINKDTRQETIEFIEEGVSVRMVFTYISEAISKLETYHDGKLNDVADIRTADECQQLAFYNAPLTRAYENRKFSSYTFELRDRGNTKVNDIREEEICKALSRIAVFLYAPAGIIMSMATKIKKHYVEIGYALGTRVNLNYVVNKYWSHTKDGLEPVVYRTKFVYNFKESGVKQKNVMYTYNNPI</sequence>